<protein>
    <submittedName>
        <fullName evidence="2">Uncharacterized protein</fullName>
    </submittedName>
</protein>
<feature type="non-terminal residue" evidence="2">
    <location>
        <position position="192"/>
    </location>
</feature>
<dbReference type="AlphaFoldDB" id="A0A812P5I6"/>
<proteinExistence type="predicted"/>
<evidence type="ECO:0000313" key="3">
    <source>
        <dbReference type="Proteomes" id="UP000649617"/>
    </source>
</evidence>
<feature type="region of interest" description="Disordered" evidence="1">
    <location>
        <begin position="148"/>
        <end position="192"/>
    </location>
</feature>
<feature type="compositionally biased region" description="Pro residues" evidence="1">
    <location>
        <begin position="112"/>
        <end position="125"/>
    </location>
</feature>
<organism evidence="2 3">
    <name type="scientific">Symbiodinium pilosum</name>
    <name type="common">Dinoflagellate</name>
    <dbReference type="NCBI Taxonomy" id="2952"/>
    <lineage>
        <taxon>Eukaryota</taxon>
        <taxon>Sar</taxon>
        <taxon>Alveolata</taxon>
        <taxon>Dinophyceae</taxon>
        <taxon>Suessiales</taxon>
        <taxon>Symbiodiniaceae</taxon>
        <taxon>Symbiodinium</taxon>
    </lineage>
</organism>
<gene>
    <name evidence="2" type="ORF">SPIL2461_LOCUS7931</name>
</gene>
<evidence type="ECO:0000256" key="1">
    <source>
        <dbReference type="SAM" id="MobiDB-lite"/>
    </source>
</evidence>
<feature type="compositionally biased region" description="Polar residues" evidence="1">
    <location>
        <begin position="1"/>
        <end position="12"/>
    </location>
</feature>
<feature type="region of interest" description="Disordered" evidence="1">
    <location>
        <begin position="86"/>
        <end position="132"/>
    </location>
</feature>
<name>A0A812P5I6_SYMPI</name>
<feature type="region of interest" description="Disordered" evidence="1">
    <location>
        <begin position="1"/>
        <end position="20"/>
    </location>
</feature>
<dbReference type="EMBL" id="CAJNIZ010012769">
    <property type="protein sequence ID" value="CAE7337984.1"/>
    <property type="molecule type" value="Genomic_DNA"/>
</dbReference>
<comment type="caution">
    <text evidence="2">The sequence shown here is derived from an EMBL/GenBank/DDBJ whole genome shotgun (WGS) entry which is preliminary data.</text>
</comment>
<dbReference type="OrthoDB" id="410987at2759"/>
<sequence length="192" mass="20323">AAKSPEASTGTPGSVIPGQMQSFRICVPQPYPGVQIRKSPNLDDKHNRFLQDGKFVTGTVDKDGQWVRLSGKHFLPVKVGGIQVLHPVEPQDIPPRASHSPKPVSEEETPVRPQPAPPAPLPPAPETTGYWPWTCCTGPAVSLAVSESNDLHVHPPESATAGGESGSNLLTPVVVSTGAGQQAGYDRVPERP</sequence>
<dbReference type="Proteomes" id="UP000649617">
    <property type="component" value="Unassembled WGS sequence"/>
</dbReference>
<accession>A0A812P5I6</accession>
<evidence type="ECO:0000313" key="2">
    <source>
        <dbReference type="EMBL" id="CAE7337984.1"/>
    </source>
</evidence>
<feature type="non-terminal residue" evidence="2">
    <location>
        <position position="1"/>
    </location>
</feature>
<reference evidence="2" key="1">
    <citation type="submission" date="2021-02" db="EMBL/GenBank/DDBJ databases">
        <authorList>
            <person name="Dougan E. K."/>
            <person name="Rhodes N."/>
            <person name="Thang M."/>
            <person name="Chan C."/>
        </authorList>
    </citation>
    <scope>NUCLEOTIDE SEQUENCE</scope>
</reference>
<keyword evidence="3" id="KW-1185">Reference proteome</keyword>